<sequence length="823" mass="89728">ETVGEKSGLFEDTVWSFRCLKESDVVDLYKKQPHEIDMKPTNVVDQSGALRNFCVQVNPDQPHTIVNIYRRRELNHSMLMQAVVENRGTDLEALFHAPSHNDMLGKVQDKATVELIEARNEAASEPKESHEIATGPPASKPVETNASSLSQLEGASPGGASSLLQSAASAAGGGSKVTSGEEGSNWDSGEGTEESEEAAEETRATRAGWSKLRCRVAGDQKAKTIKTMSGSELAQRTDRDVPKVPAVFQRALWERALEDWKADQDWASKPGVAISMCLPWAREVGNVGNVVKFECKSPTLALMRLPVAEKASIFKDYLCKIILPRFLNLGKGGHQKTIELAAAEMGEIRAMPVTCELEVDNAAAEVVAMLQLMNTLRGQAEDTLHPAAVEQLGKAKATTIEGAVYAVVPGESYWEVKRWRPTMARQPAALQSHGSTTKDLPVIKAALPEVEYGSFFQMPRGALGRFFEHLAAHVKNSPHEATDEFSDNVGALSQKAYAIFGVIPVRNDAVASISSLRSQNNGKNLVEHFCTKLEVFNLDMLVFAVAQFDKIDGLKDLAPVPSMRKFISFTKPAVELVTKTRSTTLDVYCDPFFDASLRWMSKASAWLQWSCVSPAGSGFKSFEQLIERAKLAKAVLRAMATIVPTDPNIGFSDEDAAAAPDHSVDASLSLLTQYEAVQEGDPQNEADTVKDTFMKQLTPETEALKQKLFGAKRAALKVKLLTENESVPLGKLKGGLLDRDWRDGISPSIAFDGLLECAHDFLKNLPHDLLKAEVDSSMQLKNDLETLTSKFNITVQSSPALTEALANLQRAATTVLESAVVYG</sequence>
<dbReference type="Proteomes" id="UP001189429">
    <property type="component" value="Unassembled WGS sequence"/>
</dbReference>
<feature type="region of interest" description="Disordered" evidence="1">
    <location>
        <begin position="120"/>
        <end position="207"/>
    </location>
</feature>
<feature type="compositionally biased region" description="Acidic residues" evidence="1">
    <location>
        <begin position="190"/>
        <end position="199"/>
    </location>
</feature>
<feature type="compositionally biased region" description="Basic and acidic residues" evidence="1">
    <location>
        <begin position="120"/>
        <end position="131"/>
    </location>
</feature>
<reference evidence="2" key="1">
    <citation type="submission" date="2023-10" db="EMBL/GenBank/DDBJ databases">
        <authorList>
            <person name="Chen Y."/>
            <person name="Shah S."/>
            <person name="Dougan E. K."/>
            <person name="Thang M."/>
            <person name="Chan C."/>
        </authorList>
    </citation>
    <scope>NUCLEOTIDE SEQUENCE [LARGE SCALE GENOMIC DNA]</scope>
</reference>
<gene>
    <name evidence="2" type="ORF">PCOR1329_LOCUS79931</name>
</gene>
<keyword evidence="3" id="KW-1185">Reference proteome</keyword>
<comment type="caution">
    <text evidence="2">The sequence shown here is derived from an EMBL/GenBank/DDBJ whole genome shotgun (WGS) entry which is preliminary data.</text>
</comment>
<name>A0ABN9XWA2_9DINO</name>
<protein>
    <submittedName>
        <fullName evidence="2">Uncharacterized protein</fullName>
    </submittedName>
</protein>
<feature type="non-terminal residue" evidence="2">
    <location>
        <position position="1"/>
    </location>
</feature>
<feature type="non-terminal residue" evidence="2">
    <location>
        <position position="823"/>
    </location>
</feature>
<accession>A0ABN9XWA2</accession>
<evidence type="ECO:0000313" key="3">
    <source>
        <dbReference type="Proteomes" id="UP001189429"/>
    </source>
</evidence>
<feature type="compositionally biased region" description="Low complexity" evidence="1">
    <location>
        <begin position="154"/>
        <end position="170"/>
    </location>
</feature>
<evidence type="ECO:0000313" key="2">
    <source>
        <dbReference type="EMBL" id="CAK0903704.1"/>
    </source>
</evidence>
<feature type="compositionally biased region" description="Polar residues" evidence="1">
    <location>
        <begin position="142"/>
        <end position="153"/>
    </location>
</feature>
<feature type="compositionally biased region" description="Polar residues" evidence="1">
    <location>
        <begin position="176"/>
        <end position="187"/>
    </location>
</feature>
<evidence type="ECO:0000256" key="1">
    <source>
        <dbReference type="SAM" id="MobiDB-lite"/>
    </source>
</evidence>
<organism evidence="2 3">
    <name type="scientific">Prorocentrum cordatum</name>
    <dbReference type="NCBI Taxonomy" id="2364126"/>
    <lineage>
        <taxon>Eukaryota</taxon>
        <taxon>Sar</taxon>
        <taxon>Alveolata</taxon>
        <taxon>Dinophyceae</taxon>
        <taxon>Prorocentrales</taxon>
        <taxon>Prorocentraceae</taxon>
        <taxon>Prorocentrum</taxon>
    </lineage>
</organism>
<proteinExistence type="predicted"/>
<dbReference type="EMBL" id="CAUYUJ010021279">
    <property type="protein sequence ID" value="CAK0903704.1"/>
    <property type="molecule type" value="Genomic_DNA"/>
</dbReference>